<evidence type="ECO:0000256" key="1">
    <source>
        <dbReference type="SAM" id="Coils"/>
    </source>
</evidence>
<feature type="coiled-coil region" evidence="1">
    <location>
        <begin position="34"/>
        <end position="61"/>
    </location>
</feature>
<dbReference type="AlphaFoldDB" id="V2TXC2"/>
<keyword evidence="1" id="KW-0175">Coiled coil</keyword>
<proteinExistence type="predicted"/>
<accession>V2TXC2</accession>
<gene>
    <name evidence="2" type="ORF">P256_00742</name>
</gene>
<organism evidence="2 3">
    <name type="scientific">Acinetobacter nectaris CIP 110549</name>
    <dbReference type="NCBI Taxonomy" id="1392540"/>
    <lineage>
        <taxon>Bacteria</taxon>
        <taxon>Pseudomonadati</taxon>
        <taxon>Pseudomonadota</taxon>
        <taxon>Gammaproteobacteria</taxon>
        <taxon>Moraxellales</taxon>
        <taxon>Moraxellaceae</taxon>
        <taxon>Acinetobacter</taxon>
    </lineage>
</organism>
<dbReference type="RefSeq" id="WP_023272329.1">
    <property type="nucleotide sequence ID" value="NZ_KI530712.1"/>
</dbReference>
<dbReference type="OrthoDB" id="6694953at2"/>
<reference evidence="2 3" key="1">
    <citation type="submission" date="2013-10" db="EMBL/GenBank/DDBJ databases">
        <title>The Genome Sequence of Acinetobacter nectaris CIP 110549.</title>
        <authorList>
            <consortium name="The Broad Institute Genomics Platform"/>
            <consortium name="The Broad Institute Genome Sequencing Center for Infectious Disease"/>
            <person name="Cerqueira G."/>
            <person name="Feldgarden M."/>
            <person name="Courvalin P."/>
            <person name="Grillot-Courvalin C."/>
            <person name="Clermont D."/>
            <person name="Rocha E."/>
            <person name="Yoon E.-J."/>
            <person name="Nemec A."/>
            <person name="Young S.K."/>
            <person name="Zeng Q."/>
            <person name="Gargeya S."/>
            <person name="Fitzgerald M."/>
            <person name="Abouelleil A."/>
            <person name="Alvarado L."/>
            <person name="Berlin A.M."/>
            <person name="Chapman S.B."/>
            <person name="Gainer-Dewar J."/>
            <person name="Goldberg J."/>
            <person name="Gnerre S."/>
            <person name="Griggs A."/>
            <person name="Gujja S."/>
            <person name="Hansen M."/>
            <person name="Howarth C."/>
            <person name="Imamovic A."/>
            <person name="Ireland A."/>
            <person name="Larimer J."/>
            <person name="McCowan C."/>
            <person name="Murphy C."/>
            <person name="Pearson M."/>
            <person name="Poon T.W."/>
            <person name="Priest M."/>
            <person name="Roberts A."/>
            <person name="Saif S."/>
            <person name="Shea T."/>
            <person name="Sykes S."/>
            <person name="Wortman J."/>
            <person name="Nusbaum C."/>
            <person name="Birren B."/>
        </authorList>
    </citation>
    <scope>NUCLEOTIDE SEQUENCE [LARGE SCALE GENOMIC DNA]</scope>
    <source>
        <strain evidence="2 3">CIP 110549</strain>
    </source>
</reference>
<dbReference type="HOGENOM" id="CLU_2165517_0_0_6"/>
<dbReference type="STRING" id="1392540.P256_00742"/>
<dbReference type="PATRIC" id="fig|1392540.3.peg.720"/>
<evidence type="ECO:0000313" key="2">
    <source>
        <dbReference type="EMBL" id="ESK40295.1"/>
    </source>
</evidence>
<evidence type="ECO:0000313" key="3">
    <source>
        <dbReference type="Proteomes" id="UP000023785"/>
    </source>
</evidence>
<name>V2TXC2_9GAMM</name>
<dbReference type="Proteomes" id="UP000023785">
    <property type="component" value="Unassembled WGS sequence"/>
</dbReference>
<sequence>MIDLEEEKQLMINAMRESGVIEINTNCRQFHEHLKTWCKRAELAQAEITELKQKLEKLEDGEFVLVPKVPTFAMTESGLMTLKKNESGYYIGSVQHIYKAMIEAVEKDHG</sequence>
<protein>
    <submittedName>
        <fullName evidence="2">Uncharacterized protein</fullName>
    </submittedName>
</protein>
<dbReference type="EMBL" id="AYER01000003">
    <property type="protein sequence ID" value="ESK40295.1"/>
    <property type="molecule type" value="Genomic_DNA"/>
</dbReference>
<keyword evidence="3" id="KW-1185">Reference proteome</keyword>
<comment type="caution">
    <text evidence="2">The sequence shown here is derived from an EMBL/GenBank/DDBJ whole genome shotgun (WGS) entry which is preliminary data.</text>
</comment>